<evidence type="ECO:0000313" key="6">
    <source>
        <dbReference type="EMBL" id="GGC71313.1"/>
    </source>
</evidence>
<dbReference type="InterPro" id="IPR000847">
    <property type="entry name" value="LysR_HTH_N"/>
</dbReference>
<dbReference type="Pfam" id="PF00126">
    <property type="entry name" value="HTH_1"/>
    <property type="match status" value="1"/>
</dbReference>
<evidence type="ECO:0000256" key="4">
    <source>
        <dbReference type="ARBA" id="ARBA00023163"/>
    </source>
</evidence>
<dbReference type="SUPFAM" id="SSF46785">
    <property type="entry name" value="Winged helix' DNA-binding domain"/>
    <property type="match status" value="1"/>
</dbReference>
<evidence type="ECO:0000256" key="3">
    <source>
        <dbReference type="ARBA" id="ARBA00023125"/>
    </source>
</evidence>
<reference evidence="7" key="1">
    <citation type="journal article" date="2019" name="Int. J. Syst. Evol. Microbiol.">
        <title>The Global Catalogue of Microorganisms (GCM) 10K type strain sequencing project: providing services to taxonomists for standard genome sequencing and annotation.</title>
        <authorList>
            <consortium name="The Broad Institute Genomics Platform"/>
            <consortium name="The Broad Institute Genome Sequencing Center for Infectious Disease"/>
            <person name="Wu L."/>
            <person name="Ma J."/>
        </authorList>
    </citation>
    <scope>NUCLEOTIDE SEQUENCE [LARGE SCALE GENOMIC DNA]</scope>
    <source>
        <strain evidence="7">CGMCC 1.15103</strain>
    </source>
</reference>
<dbReference type="Pfam" id="PF03466">
    <property type="entry name" value="LysR_substrate"/>
    <property type="match status" value="1"/>
</dbReference>
<evidence type="ECO:0000256" key="1">
    <source>
        <dbReference type="ARBA" id="ARBA00009437"/>
    </source>
</evidence>
<dbReference type="SUPFAM" id="SSF53850">
    <property type="entry name" value="Periplasmic binding protein-like II"/>
    <property type="match status" value="1"/>
</dbReference>
<dbReference type="EMBL" id="BMHL01000021">
    <property type="protein sequence ID" value="GGC71313.1"/>
    <property type="molecule type" value="Genomic_DNA"/>
</dbReference>
<comment type="caution">
    <text evidence="6">The sequence shown here is derived from an EMBL/GenBank/DDBJ whole genome shotgun (WGS) entry which is preliminary data.</text>
</comment>
<gene>
    <name evidence="6" type="ORF">GCM10011400_69180</name>
</gene>
<evidence type="ECO:0000256" key="2">
    <source>
        <dbReference type="ARBA" id="ARBA00023015"/>
    </source>
</evidence>
<accession>A0ABQ1NCS7</accession>
<dbReference type="PANTHER" id="PTHR30419:SF2">
    <property type="entry name" value="LYSR FAMILY TRANSCRIPTIONAL REGULATOR"/>
    <property type="match status" value="1"/>
</dbReference>
<sequence>MRFDLIDLRLFLHILDTGSITHGAARANMSLPSASARLRGMEDALGEPLLERGRRGVESTATGDTLAHHARLVLGQIDRMQGELGEHQAGRKACIRLWTNTAAITEFLPAAVGLFLRNHPNVQIDLKERQSSETVKAVLTGAAEIGIISDAVEHGALQTLPFAVDKLVLVTSRDDPLGGRRRVTLAEVADREFIGLSTGSALHTYLGERALLSGQPLSIRAHMRTFDSICCMVEQGAGIAIVPATAAKRYRGTPGIRTIELTDSWATRRLLICMRDLNRFETAGKGAGPASGGCRGMTRLCGCAAARLCGCAAARLRGCAAARLRGCAAARPIINEVYSTTDF</sequence>
<evidence type="ECO:0000259" key="5">
    <source>
        <dbReference type="PROSITE" id="PS50931"/>
    </source>
</evidence>
<dbReference type="InterPro" id="IPR005119">
    <property type="entry name" value="LysR_subst-bd"/>
</dbReference>
<evidence type="ECO:0000313" key="7">
    <source>
        <dbReference type="Proteomes" id="UP000602004"/>
    </source>
</evidence>
<dbReference type="Gene3D" id="1.10.10.10">
    <property type="entry name" value="Winged helix-like DNA-binding domain superfamily/Winged helix DNA-binding domain"/>
    <property type="match status" value="1"/>
</dbReference>
<comment type="similarity">
    <text evidence="1">Belongs to the LysR transcriptional regulatory family.</text>
</comment>
<keyword evidence="2" id="KW-0805">Transcription regulation</keyword>
<feature type="domain" description="HTH lysR-type" evidence="5">
    <location>
        <begin position="3"/>
        <end position="60"/>
    </location>
</feature>
<dbReference type="CDD" id="cd08421">
    <property type="entry name" value="PBP2_LTTR_like_1"/>
    <property type="match status" value="1"/>
</dbReference>
<proteinExistence type="inferred from homology"/>
<dbReference type="InterPro" id="IPR036390">
    <property type="entry name" value="WH_DNA-bd_sf"/>
</dbReference>
<keyword evidence="7" id="KW-1185">Reference proteome</keyword>
<dbReference type="PROSITE" id="PS50931">
    <property type="entry name" value="HTH_LYSR"/>
    <property type="match status" value="1"/>
</dbReference>
<organism evidence="6 7">
    <name type="scientific">Paraburkholderia caffeinilytica</name>
    <dbReference type="NCBI Taxonomy" id="1761016"/>
    <lineage>
        <taxon>Bacteria</taxon>
        <taxon>Pseudomonadati</taxon>
        <taxon>Pseudomonadota</taxon>
        <taxon>Betaproteobacteria</taxon>
        <taxon>Burkholderiales</taxon>
        <taxon>Burkholderiaceae</taxon>
        <taxon>Paraburkholderia</taxon>
    </lineage>
</organism>
<keyword evidence="3" id="KW-0238">DNA-binding</keyword>
<dbReference type="PANTHER" id="PTHR30419">
    <property type="entry name" value="HTH-TYPE TRANSCRIPTIONAL REGULATOR YBHD"/>
    <property type="match status" value="1"/>
</dbReference>
<keyword evidence="4" id="KW-0804">Transcription</keyword>
<protein>
    <submittedName>
        <fullName evidence="6">LysR family transcriptional regulator</fullName>
    </submittedName>
</protein>
<dbReference type="Gene3D" id="3.40.190.290">
    <property type="match status" value="1"/>
</dbReference>
<dbReference type="Proteomes" id="UP000602004">
    <property type="component" value="Unassembled WGS sequence"/>
</dbReference>
<dbReference type="InterPro" id="IPR036388">
    <property type="entry name" value="WH-like_DNA-bd_sf"/>
</dbReference>
<dbReference type="InterPro" id="IPR050950">
    <property type="entry name" value="HTH-type_LysR_regulators"/>
</dbReference>
<name>A0ABQ1NCS7_9BURK</name>